<dbReference type="EMBL" id="BKCJ010340920">
    <property type="protein sequence ID" value="GEZ91148.1"/>
    <property type="molecule type" value="Genomic_DNA"/>
</dbReference>
<dbReference type="Gene3D" id="3.40.50.300">
    <property type="entry name" value="P-loop containing nucleotide triphosphate hydrolases"/>
    <property type="match status" value="1"/>
</dbReference>
<dbReference type="Pfam" id="PF05970">
    <property type="entry name" value="PIF1"/>
    <property type="match status" value="1"/>
</dbReference>
<organism evidence="4">
    <name type="scientific">Tanacetum cinerariifolium</name>
    <name type="common">Dalmatian daisy</name>
    <name type="synonym">Chrysanthemum cinerariifolium</name>
    <dbReference type="NCBI Taxonomy" id="118510"/>
    <lineage>
        <taxon>Eukaryota</taxon>
        <taxon>Viridiplantae</taxon>
        <taxon>Streptophyta</taxon>
        <taxon>Embryophyta</taxon>
        <taxon>Tracheophyta</taxon>
        <taxon>Spermatophyta</taxon>
        <taxon>Magnoliopsida</taxon>
        <taxon>eudicotyledons</taxon>
        <taxon>Gunneridae</taxon>
        <taxon>Pentapetalae</taxon>
        <taxon>asterids</taxon>
        <taxon>campanulids</taxon>
        <taxon>Asterales</taxon>
        <taxon>Asteraceae</taxon>
        <taxon>Asteroideae</taxon>
        <taxon>Anthemideae</taxon>
        <taxon>Anthemidinae</taxon>
        <taxon>Tanacetum</taxon>
    </lineage>
</organism>
<gene>
    <name evidence="4" type="ORF">Tci_563121</name>
</gene>
<proteinExistence type="inferred from homology"/>
<dbReference type="PANTHER" id="PTHR45786:SF74">
    <property type="entry name" value="ATP-DEPENDENT DNA HELICASE"/>
    <property type="match status" value="1"/>
</dbReference>
<keyword evidence="1" id="KW-0547">Nucleotide-binding</keyword>
<evidence type="ECO:0000259" key="2">
    <source>
        <dbReference type="Pfam" id="PF05970"/>
    </source>
</evidence>
<dbReference type="GO" id="GO:0016787">
    <property type="term" value="F:hydrolase activity"/>
    <property type="evidence" value="ECO:0007669"/>
    <property type="project" value="UniProtKB-KW"/>
</dbReference>
<keyword evidence="1" id="KW-0227">DNA damage</keyword>
<protein>
    <recommendedName>
        <fullName evidence="1">ATP-dependent DNA helicase</fullName>
        <ecNumber evidence="1">5.6.2.3</ecNumber>
    </recommendedName>
</protein>
<dbReference type="PANTHER" id="PTHR45786">
    <property type="entry name" value="DNA BINDING PROTEIN-LIKE"/>
    <property type="match status" value="1"/>
</dbReference>
<sequence>MNLLTLDVDHMYLRYLGNYIIRYGPYVMRKVSLLDFLQLYVYDMENKVDNRMNHFGGENSNLRRDIFEGLIELLDTHNALVHLFRIAYEKLADTHVPNFQVRLYNVVGAHEYELPTGDMLGAIVYEPETKMDYDIVIEERLGYPQRVNKLHSSYMSLQFPLHFLYREDGYSKDFKLVGDTGRSKTDRRLTMKAYYAYLIHDRKNSYNYLSRTGRLFQQYVVTAFCSIEQNRIDYIREHQNDLRNKYLSGIYDAINRGDTDGADCGGQIIIPQSFTGGPRYMYSRYLDALDICYVHGNPSFFITFTCNVKWPEITDYMADFPLLTTTDRVDIVDRVFEMKVQQFVKYLCDSQPFGKTVVGLPHCHTLLWIHDAARVHRDEDIDLYISAELPSKDTDPECYRTVSELMMHGPCGLAYPSASCTHNNVDCNKHFPKEYYSRTYTDKDGFVHYQRRDTADTVLKQHVELDNRYVRVVFKDKDKLDDVVVNTHTKKSTLIECLRYNEKNTNGRHLTYLNFPNEFIWNSNGKYWSRRRQRHKSSIGRLIYVHPAAGDLFYQRMLLCHQKGCRSFPNIRRVNDIIYPTCQAACQALGLLEDDQEWETTMKEVACTATPAKLRTLFAHICTFFQVTDPVSLWGRIWRTVSEDLPYASLVSLNILNLHIHDSQLEEYVLYELEGCLNHCSRSLTDFGLRLPPKDLMAVLRNRLLMEEKSYNRELLAKETDMLLRKLNEKQRQIFALIINACTNNRQELIFVYGHGGTGKTFLWKPLRTHYGLTERLY</sequence>
<evidence type="ECO:0000313" key="4">
    <source>
        <dbReference type="EMBL" id="GEZ91148.1"/>
    </source>
</evidence>
<dbReference type="GO" id="GO:0005524">
    <property type="term" value="F:ATP binding"/>
    <property type="evidence" value="ECO:0007669"/>
    <property type="project" value="UniProtKB-KW"/>
</dbReference>
<dbReference type="EC" id="5.6.2.3" evidence="1"/>
<dbReference type="InterPro" id="IPR010285">
    <property type="entry name" value="DNA_helicase_pif1-like_DEAD"/>
</dbReference>
<name>A0A699IWB4_TANCI</name>
<dbReference type="GO" id="GO:0006310">
    <property type="term" value="P:DNA recombination"/>
    <property type="evidence" value="ECO:0007669"/>
    <property type="project" value="UniProtKB-KW"/>
</dbReference>
<comment type="cofactor">
    <cofactor evidence="1">
        <name>Mg(2+)</name>
        <dbReference type="ChEBI" id="CHEBI:18420"/>
    </cofactor>
</comment>
<dbReference type="Pfam" id="PF14214">
    <property type="entry name" value="Helitron_like_N"/>
    <property type="match status" value="1"/>
</dbReference>
<dbReference type="SUPFAM" id="SSF52540">
    <property type="entry name" value="P-loop containing nucleoside triphosphate hydrolases"/>
    <property type="match status" value="1"/>
</dbReference>
<accession>A0A699IWB4</accession>
<keyword evidence="1" id="KW-0233">DNA recombination</keyword>
<keyword evidence="1 4" id="KW-0347">Helicase</keyword>
<feature type="domain" description="DNA helicase Pif1-like DEAD-box helicase" evidence="2">
    <location>
        <begin position="726"/>
        <end position="768"/>
    </location>
</feature>
<comment type="similarity">
    <text evidence="1">Belongs to the helicase family.</text>
</comment>
<comment type="caution">
    <text evidence="4">The sequence shown here is derived from an EMBL/GenBank/DDBJ whole genome shotgun (WGS) entry which is preliminary data.</text>
</comment>
<keyword evidence="1" id="KW-0067">ATP-binding</keyword>
<dbReference type="InterPro" id="IPR025476">
    <property type="entry name" value="Helitron_helicase-like"/>
</dbReference>
<reference evidence="4" key="1">
    <citation type="journal article" date="2019" name="Sci. Rep.">
        <title>Draft genome of Tanacetum cinerariifolium, the natural source of mosquito coil.</title>
        <authorList>
            <person name="Yamashiro T."/>
            <person name="Shiraishi A."/>
            <person name="Satake H."/>
            <person name="Nakayama K."/>
        </authorList>
    </citation>
    <scope>NUCLEOTIDE SEQUENCE</scope>
</reference>
<evidence type="ECO:0000256" key="1">
    <source>
        <dbReference type="RuleBase" id="RU363044"/>
    </source>
</evidence>
<evidence type="ECO:0000259" key="3">
    <source>
        <dbReference type="Pfam" id="PF14214"/>
    </source>
</evidence>
<dbReference type="GO" id="GO:0006281">
    <property type="term" value="P:DNA repair"/>
    <property type="evidence" value="ECO:0007669"/>
    <property type="project" value="UniProtKB-KW"/>
</dbReference>
<comment type="catalytic activity">
    <reaction evidence="1">
        <text>ATP + H2O = ADP + phosphate + H(+)</text>
        <dbReference type="Rhea" id="RHEA:13065"/>
        <dbReference type="ChEBI" id="CHEBI:15377"/>
        <dbReference type="ChEBI" id="CHEBI:15378"/>
        <dbReference type="ChEBI" id="CHEBI:30616"/>
        <dbReference type="ChEBI" id="CHEBI:43474"/>
        <dbReference type="ChEBI" id="CHEBI:456216"/>
        <dbReference type="EC" id="5.6.2.3"/>
    </reaction>
</comment>
<dbReference type="GO" id="GO:0043139">
    <property type="term" value="F:5'-3' DNA helicase activity"/>
    <property type="evidence" value="ECO:0007669"/>
    <property type="project" value="UniProtKB-EC"/>
</dbReference>
<dbReference type="InterPro" id="IPR027417">
    <property type="entry name" value="P-loop_NTPase"/>
</dbReference>
<feature type="domain" description="Helitron helicase-like" evidence="3">
    <location>
        <begin position="194"/>
        <end position="364"/>
    </location>
</feature>
<dbReference type="AlphaFoldDB" id="A0A699IWB4"/>
<keyword evidence="1" id="KW-0234">DNA repair</keyword>
<keyword evidence="1" id="KW-0378">Hydrolase</keyword>
<dbReference type="GO" id="GO:0000723">
    <property type="term" value="P:telomere maintenance"/>
    <property type="evidence" value="ECO:0007669"/>
    <property type="project" value="InterPro"/>
</dbReference>